<feature type="compositionally biased region" description="Polar residues" evidence="1">
    <location>
        <begin position="23"/>
        <end position="41"/>
    </location>
</feature>
<organism evidence="3">
    <name type="scientific">Amphora coffeiformis</name>
    <dbReference type="NCBI Taxonomy" id="265554"/>
    <lineage>
        <taxon>Eukaryota</taxon>
        <taxon>Sar</taxon>
        <taxon>Stramenopiles</taxon>
        <taxon>Ochrophyta</taxon>
        <taxon>Bacillariophyta</taxon>
        <taxon>Bacillariophyceae</taxon>
        <taxon>Bacillariophycidae</taxon>
        <taxon>Thalassiophysales</taxon>
        <taxon>Catenulaceae</taxon>
        <taxon>Amphora</taxon>
    </lineage>
</organism>
<feature type="region of interest" description="Disordered" evidence="1">
    <location>
        <begin position="23"/>
        <end position="172"/>
    </location>
</feature>
<sequence>MGTNPTAAVKLEENARLYLVSTQDQSATFSRQNRSNDNPDSAANGAILGQNLESTADAALRQDEIETASPDRIQATLQSPLPEVTVSAMTKEARPDDSPARNQDGNPALPVVCLSETDNVGSDTNIGSGRDTSTDTNSAEELPALVSSPTNTAKDSGAPKLTPEVKKEETKRDVKKKRLNVYAKYKDRYLLQRHSPEGIGRLGGGHQETYPKPSQWGDKIWKDKRLIRDYPFPKSLSEADLEDYEELDMDTFQYTCYNGEWNINAPKYAGQPFAAVTGMPSHYQQSGHAFPVFVRRARGKSKLLGWEYVGNYKAVSIEEDSDFFWESAQNYSLGSKSLIAGKVLKSSKAENGYGRHMLDRWKEILKDELEKDDSPAAPVYLAENREPTAVEKYEKLPPLAARARALGFQCEISDEELVNVLVRLDEFHSQRAIQFVEHDERIYEWCKGGRTNHDAEGKPVCKTKKEPAKAGDWYNWAEQNMLM</sequence>
<protein>
    <recommendedName>
        <fullName evidence="2">DUF6697 domain-containing protein</fullName>
    </recommendedName>
</protein>
<evidence type="ECO:0000259" key="2">
    <source>
        <dbReference type="Pfam" id="PF20411"/>
    </source>
</evidence>
<feature type="compositionally biased region" description="Basic and acidic residues" evidence="1">
    <location>
        <begin position="163"/>
        <end position="172"/>
    </location>
</feature>
<proteinExistence type="predicted"/>
<dbReference type="AlphaFoldDB" id="A0A7S3L7C2"/>
<evidence type="ECO:0000256" key="1">
    <source>
        <dbReference type="SAM" id="MobiDB-lite"/>
    </source>
</evidence>
<evidence type="ECO:0000313" key="3">
    <source>
        <dbReference type="EMBL" id="CAE0414167.1"/>
    </source>
</evidence>
<feature type="compositionally biased region" description="Polar residues" evidence="1">
    <location>
        <begin position="116"/>
        <end position="139"/>
    </location>
</feature>
<reference evidence="3" key="1">
    <citation type="submission" date="2021-01" db="EMBL/GenBank/DDBJ databases">
        <authorList>
            <person name="Corre E."/>
            <person name="Pelletier E."/>
            <person name="Niang G."/>
            <person name="Scheremetjew M."/>
            <person name="Finn R."/>
            <person name="Kale V."/>
            <person name="Holt S."/>
            <person name="Cochrane G."/>
            <person name="Meng A."/>
            <person name="Brown T."/>
            <person name="Cohen L."/>
        </authorList>
    </citation>
    <scope>NUCLEOTIDE SEQUENCE</scope>
    <source>
        <strain evidence="3">CCMP127</strain>
    </source>
</reference>
<dbReference type="Pfam" id="PF20411">
    <property type="entry name" value="DUF6697"/>
    <property type="match status" value="1"/>
</dbReference>
<dbReference type="InterPro" id="IPR046520">
    <property type="entry name" value="DUF6697"/>
</dbReference>
<dbReference type="EMBL" id="HBIM01014180">
    <property type="protein sequence ID" value="CAE0414167.1"/>
    <property type="molecule type" value="Transcribed_RNA"/>
</dbReference>
<name>A0A7S3L7C2_9STRA</name>
<feature type="domain" description="DUF6697" evidence="2">
    <location>
        <begin position="253"/>
        <end position="383"/>
    </location>
</feature>
<accession>A0A7S3L7C2</accession>
<gene>
    <name evidence="3" type="ORF">ACOF00016_LOCUS11410</name>
</gene>